<comment type="caution">
    <text evidence="2">The sequence shown here is derived from an EMBL/GenBank/DDBJ whole genome shotgun (WGS) entry which is preliminary data.</text>
</comment>
<name>A0A4Y2SP74_ARAVE</name>
<dbReference type="Proteomes" id="UP000499080">
    <property type="component" value="Unassembled WGS sequence"/>
</dbReference>
<proteinExistence type="predicted"/>
<accession>A0A4Y2SP74</accession>
<organism evidence="2 3">
    <name type="scientific">Araneus ventricosus</name>
    <name type="common">Orbweaver spider</name>
    <name type="synonym">Epeira ventricosa</name>
    <dbReference type="NCBI Taxonomy" id="182803"/>
    <lineage>
        <taxon>Eukaryota</taxon>
        <taxon>Metazoa</taxon>
        <taxon>Ecdysozoa</taxon>
        <taxon>Arthropoda</taxon>
        <taxon>Chelicerata</taxon>
        <taxon>Arachnida</taxon>
        <taxon>Araneae</taxon>
        <taxon>Araneomorphae</taxon>
        <taxon>Entelegynae</taxon>
        <taxon>Araneoidea</taxon>
        <taxon>Araneidae</taxon>
        <taxon>Araneus</taxon>
    </lineage>
</organism>
<feature type="region of interest" description="Disordered" evidence="1">
    <location>
        <begin position="24"/>
        <end position="46"/>
    </location>
</feature>
<dbReference type="EMBL" id="BGPR01023157">
    <property type="protein sequence ID" value="GBN90104.1"/>
    <property type="molecule type" value="Genomic_DNA"/>
</dbReference>
<keyword evidence="3" id="KW-1185">Reference proteome</keyword>
<gene>
    <name evidence="2" type="ORF">AVEN_15470_1</name>
</gene>
<reference evidence="2 3" key="1">
    <citation type="journal article" date="2019" name="Sci. Rep.">
        <title>Orb-weaving spider Araneus ventricosus genome elucidates the spidroin gene catalogue.</title>
        <authorList>
            <person name="Kono N."/>
            <person name="Nakamura H."/>
            <person name="Ohtoshi R."/>
            <person name="Moran D.A.P."/>
            <person name="Shinohara A."/>
            <person name="Yoshida Y."/>
            <person name="Fujiwara M."/>
            <person name="Mori M."/>
            <person name="Tomita M."/>
            <person name="Arakawa K."/>
        </authorList>
    </citation>
    <scope>NUCLEOTIDE SEQUENCE [LARGE SCALE GENOMIC DNA]</scope>
</reference>
<evidence type="ECO:0000313" key="3">
    <source>
        <dbReference type="Proteomes" id="UP000499080"/>
    </source>
</evidence>
<sequence length="86" mass="9490">MIFATRSSAESTGVSYTKDFMCPQKKKSSGLRSGERGGKVTDLPRPIHRAGNAAFKKCRPSCLGDMLRRQVQNDVRGDDLLILDAF</sequence>
<evidence type="ECO:0000256" key="1">
    <source>
        <dbReference type="SAM" id="MobiDB-lite"/>
    </source>
</evidence>
<dbReference type="AlphaFoldDB" id="A0A4Y2SP74"/>
<evidence type="ECO:0000313" key="2">
    <source>
        <dbReference type="EMBL" id="GBN90104.1"/>
    </source>
</evidence>
<protein>
    <submittedName>
        <fullName evidence="2">Uncharacterized protein</fullName>
    </submittedName>
</protein>